<proteinExistence type="predicted"/>
<evidence type="ECO:0000313" key="1">
    <source>
        <dbReference type="EMBL" id="MCJ8738992.1"/>
    </source>
</evidence>
<organism evidence="1 2">
    <name type="scientific">Pangasius djambal</name>
    <dbReference type="NCBI Taxonomy" id="1691987"/>
    <lineage>
        <taxon>Eukaryota</taxon>
        <taxon>Metazoa</taxon>
        <taxon>Chordata</taxon>
        <taxon>Craniata</taxon>
        <taxon>Vertebrata</taxon>
        <taxon>Euteleostomi</taxon>
        <taxon>Actinopterygii</taxon>
        <taxon>Neopterygii</taxon>
        <taxon>Teleostei</taxon>
        <taxon>Ostariophysi</taxon>
        <taxon>Siluriformes</taxon>
        <taxon>Pangasiidae</taxon>
        <taxon>Pangasius</taxon>
    </lineage>
</organism>
<reference evidence="1" key="1">
    <citation type="submission" date="2020-02" db="EMBL/GenBank/DDBJ databases">
        <title>Genome sequencing of the panga catfish, Pangasius djambal.</title>
        <authorList>
            <person name="Wen M."/>
            <person name="Zahm M."/>
            <person name="Roques C."/>
            <person name="Cabau C."/>
            <person name="Klopp C."/>
            <person name="Donnadieu C."/>
            <person name="Jouanno E."/>
            <person name="Avarre J.-C."/>
            <person name="Campet M."/>
            <person name="Ha T."/>
            <person name="Dugue R."/>
            <person name="Lampietro C."/>
            <person name="Louis A."/>
            <person name="Herpin A."/>
            <person name="Echchiki A."/>
            <person name="Berthelot C."/>
            <person name="Parey E."/>
            <person name="Roest-Crollius H."/>
            <person name="Braasch I."/>
            <person name="Postlethwait J.H."/>
            <person name="Bobe J."/>
            <person name="Montfort J."/>
            <person name="Bouchez O."/>
            <person name="Begum T."/>
            <person name="Schartl M."/>
            <person name="Gustiano R."/>
            <person name="Guiguen Y."/>
        </authorList>
    </citation>
    <scope>NUCLEOTIDE SEQUENCE</scope>
    <source>
        <strain evidence="1">Pdj_M5554</strain>
    </source>
</reference>
<name>A0ACC5YTS6_9TELE</name>
<gene>
    <name evidence="1" type="ORF">PDJAM_G00041890</name>
</gene>
<comment type="caution">
    <text evidence="1">The sequence shown here is derived from an EMBL/GenBank/DDBJ whole genome shotgun (WGS) entry which is preliminary data.</text>
</comment>
<feature type="non-terminal residue" evidence="1">
    <location>
        <position position="114"/>
    </location>
</feature>
<sequence>MEERKTKTERQKEGKKDLKGLHHFQSAKQNVRLSVSKKLLCQFEMGGASLEVLSEMGGASLEVLSEMGRASFEVLFEMGGASLEVLFEMGGASLEGLFEMGGALLEVGGALLEA</sequence>
<protein>
    <submittedName>
        <fullName evidence="1">Uncharacterized protein</fullName>
    </submittedName>
</protein>
<dbReference type="Proteomes" id="UP000830395">
    <property type="component" value="Chromosome 13"/>
</dbReference>
<evidence type="ECO:0000313" key="2">
    <source>
        <dbReference type="Proteomes" id="UP000830395"/>
    </source>
</evidence>
<keyword evidence="2" id="KW-1185">Reference proteome</keyword>
<accession>A0ACC5YTS6</accession>
<dbReference type="EMBL" id="CM040987">
    <property type="protein sequence ID" value="MCJ8738992.1"/>
    <property type="molecule type" value="Genomic_DNA"/>
</dbReference>